<evidence type="ECO:0000313" key="3">
    <source>
        <dbReference type="Proteomes" id="UP000515591"/>
    </source>
</evidence>
<evidence type="ECO:0000313" key="2">
    <source>
        <dbReference type="EMBL" id="BBT17735.1"/>
    </source>
</evidence>
<protein>
    <recommendedName>
        <fullName evidence="4">Lipoprotein</fullName>
    </recommendedName>
</protein>
<feature type="chain" id="PRO_5027565575" description="Lipoprotein" evidence="1">
    <location>
        <begin position="18"/>
        <end position="291"/>
    </location>
</feature>
<dbReference type="Proteomes" id="UP000515591">
    <property type="component" value="Chromosome"/>
</dbReference>
<reference evidence="2 3" key="1">
    <citation type="submission" date="2019-12" db="EMBL/GenBank/DDBJ databases">
        <title>complete genome sequences of Pseudomonas otitidis str. WP8-S17-CRE-03 isolated from wastewater treatment plant effluent.</title>
        <authorList>
            <person name="Sekizuka T."/>
            <person name="Itokawa K."/>
            <person name="Yatsu K."/>
            <person name="Inamine Y."/>
            <person name="Kuroda M."/>
        </authorList>
    </citation>
    <scope>NUCLEOTIDE SEQUENCE [LARGE SCALE GENOMIC DNA]</scope>
    <source>
        <strain evidence="2 3">WP8-S17-CRE-03</strain>
    </source>
</reference>
<evidence type="ECO:0000256" key="1">
    <source>
        <dbReference type="SAM" id="SignalP"/>
    </source>
</evidence>
<gene>
    <name evidence="2" type="ORF">WP8S17C03_37840</name>
</gene>
<dbReference type="AlphaFoldDB" id="A0A6S5RYF0"/>
<feature type="signal peptide" evidence="1">
    <location>
        <begin position="1"/>
        <end position="17"/>
    </location>
</feature>
<proteinExistence type="predicted"/>
<name>A0A6S5RYF0_9GAMM</name>
<sequence length="291" mass="32005">MKLQHVGILLAALLLSACGESSQTFLLDNPTNALITLSLDGQTHEIPANTSSELKLAPGAHELRNEKLGEVRFIVYAGGKGALINPTLSDYIIANQIYVTDESKLSSFGQLKNKVALDGVEFIGPFWQSHDLFIANAWNFGPREAFPETMELSHVPTDGGKFYSKLFTAQEFIDYYESEYGASGYFSSQRPDGFVQPPHSLERPSSTLPEMHPEFEAHSGPLRDIYARYLKATDPKEQRQLQKAFGDAMNAFSSATSTVASSKLPMEANQTHSDFVKSVYGAISKTAQVID</sequence>
<dbReference type="PROSITE" id="PS51257">
    <property type="entry name" value="PROKAR_LIPOPROTEIN"/>
    <property type="match status" value="1"/>
</dbReference>
<dbReference type="EMBL" id="AP022213">
    <property type="protein sequence ID" value="BBT17735.1"/>
    <property type="molecule type" value="Genomic_DNA"/>
</dbReference>
<accession>A0A6S5RYF0</accession>
<organism evidence="2 3">
    <name type="scientific">Metapseudomonas otitidis</name>
    <dbReference type="NCBI Taxonomy" id="319939"/>
    <lineage>
        <taxon>Bacteria</taxon>
        <taxon>Pseudomonadati</taxon>
        <taxon>Pseudomonadota</taxon>
        <taxon>Gammaproteobacteria</taxon>
        <taxon>Pseudomonadales</taxon>
        <taxon>Pseudomonadaceae</taxon>
        <taxon>Metapseudomonas</taxon>
    </lineage>
</organism>
<keyword evidence="1" id="KW-0732">Signal</keyword>
<dbReference type="RefSeq" id="WP_182850564.1">
    <property type="nucleotide sequence ID" value="NZ_AP022213.1"/>
</dbReference>
<evidence type="ECO:0008006" key="4">
    <source>
        <dbReference type="Google" id="ProtNLM"/>
    </source>
</evidence>